<accession>A0A2R6A5X0</accession>
<evidence type="ECO:0000313" key="3">
    <source>
        <dbReference type="Proteomes" id="UP000240880"/>
    </source>
</evidence>
<gene>
    <name evidence="2" type="ORF">B9Q01_10610</name>
</gene>
<keyword evidence="1" id="KW-0472">Membrane</keyword>
<protein>
    <submittedName>
        <fullName evidence="2">Uncharacterized protein</fullName>
    </submittedName>
</protein>
<evidence type="ECO:0000256" key="1">
    <source>
        <dbReference type="SAM" id="Phobius"/>
    </source>
</evidence>
<reference evidence="2 3" key="1">
    <citation type="submission" date="2017-04" db="EMBL/GenBank/DDBJ databases">
        <title>Novel microbial lineages endemic to geothermal iron-oxide mats fill important gaps in the evolutionary history of Archaea.</title>
        <authorList>
            <person name="Jay Z.J."/>
            <person name="Beam J.P."/>
            <person name="Dlakic M."/>
            <person name="Rusch D.B."/>
            <person name="Kozubal M.A."/>
            <person name="Inskeep W.P."/>
        </authorList>
    </citation>
    <scope>NUCLEOTIDE SEQUENCE [LARGE SCALE GENOMIC DNA]</scope>
    <source>
        <strain evidence="2">OSP_D</strain>
    </source>
</reference>
<keyword evidence="1" id="KW-0812">Transmembrane</keyword>
<name>A0A2R6A5X0_9ARCH</name>
<proteinExistence type="predicted"/>
<dbReference type="EMBL" id="NEXC01000180">
    <property type="protein sequence ID" value="PSN81705.1"/>
    <property type="molecule type" value="Genomic_DNA"/>
</dbReference>
<sequence length="129" mass="14849">MSSLESKIESEINQRVSENKTPEYNYGFSGSEIETLSASSIVNSIFMYLTKDWEEEDRQRFLLNDQECKLFDKAITPLIYQIAIRLGLAVVETFSIIVITSLLLPRIFSYFSLSKKHEKKNKEVDKIGA</sequence>
<feature type="transmembrane region" description="Helical" evidence="1">
    <location>
        <begin position="94"/>
        <end position="113"/>
    </location>
</feature>
<organism evidence="2 3">
    <name type="scientific">Candidatus Marsarchaeota G1 archaeon OSP_D</name>
    <dbReference type="NCBI Taxonomy" id="1978155"/>
    <lineage>
        <taxon>Archaea</taxon>
        <taxon>Candidatus Marsarchaeota</taxon>
        <taxon>Candidatus Marsarchaeota group 1</taxon>
    </lineage>
</organism>
<comment type="caution">
    <text evidence="2">The sequence shown here is derived from an EMBL/GenBank/DDBJ whole genome shotgun (WGS) entry which is preliminary data.</text>
</comment>
<dbReference type="Proteomes" id="UP000240880">
    <property type="component" value="Unassembled WGS sequence"/>
</dbReference>
<evidence type="ECO:0000313" key="2">
    <source>
        <dbReference type="EMBL" id="PSN81705.1"/>
    </source>
</evidence>
<dbReference type="AlphaFoldDB" id="A0A2R6A5X0"/>
<keyword evidence="1" id="KW-1133">Transmembrane helix</keyword>